<keyword evidence="3" id="KW-0456">Lyase</keyword>
<dbReference type="Proteomes" id="UP000305539">
    <property type="component" value="Unassembled WGS sequence"/>
</dbReference>
<proteinExistence type="predicted"/>
<evidence type="ECO:0000313" key="3">
    <source>
        <dbReference type="EMBL" id="TKC86932.1"/>
    </source>
</evidence>
<dbReference type="RefSeq" id="WP_136896825.1">
    <property type="nucleotide sequence ID" value="NZ_SWJE01000010.1"/>
</dbReference>
<accession>A0A4U1I1B3</accession>
<feature type="compositionally biased region" description="Gly residues" evidence="1">
    <location>
        <begin position="51"/>
        <end position="70"/>
    </location>
</feature>
<feature type="region of interest" description="Disordered" evidence="1">
    <location>
        <begin position="1"/>
        <end position="21"/>
    </location>
</feature>
<dbReference type="Pfam" id="PF08787">
    <property type="entry name" value="Alginate_lyase2"/>
    <property type="match status" value="1"/>
</dbReference>
<feature type="domain" description="Alginate lyase 2" evidence="2">
    <location>
        <begin position="112"/>
        <end position="317"/>
    </location>
</feature>
<dbReference type="GO" id="GO:0016829">
    <property type="term" value="F:lyase activity"/>
    <property type="evidence" value="ECO:0007669"/>
    <property type="project" value="UniProtKB-KW"/>
</dbReference>
<organism evidence="3 4">
    <name type="scientific">Trinickia terrae</name>
    <dbReference type="NCBI Taxonomy" id="2571161"/>
    <lineage>
        <taxon>Bacteria</taxon>
        <taxon>Pseudomonadati</taxon>
        <taxon>Pseudomonadota</taxon>
        <taxon>Betaproteobacteria</taxon>
        <taxon>Burkholderiales</taxon>
        <taxon>Burkholderiaceae</taxon>
        <taxon>Trinickia</taxon>
    </lineage>
</organism>
<feature type="region of interest" description="Disordered" evidence="1">
    <location>
        <begin position="43"/>
        <end position="111"/>
    </location>
</feature>
<feature type="compositionally biased region" description="Polar residues" evidence="1">
    <location>
        <begin position="157"/>
        <end position="171"/>
    </location>
</feature>
<reference evidence="3 4" key="1">
    <citation type="submission" date="2019-04" db="EMBL/GenBank/DDBJ databases">
        <title>Trinickia sp. 7GSK02, isolated from subtropical forest soil.</title>
        <authorList>
            <person name="Gao Z.-H."/>
            <person name="Qiu L.-H."/>
        </authorList>
    </citation>
    <scope>NUCLEOTIDE SEQUENCE [LARGE SCALE GENOMIC DNA]</scope>
    <source>
        <strain evidence="3 4">7GSK02</strain>
    </source>
</reference>
<dbReference type="InterPro" id="IPR013320">
    <property type="entry name" value="ConA-like_dom_sf"/>
</dbReference>
<keyword evidence="4" id="KW-1185">Reference proteome</keyword>
<evidence type="ECO:0000259" key="2">
    <source>
        <dbReference type="Pfam" id="PF08787"/>
    </source>
</evidence>
<name>A0A4U1I1B3_9BURK</name>
<dbReference type="AlphaFoldDB" id="A0A4U1I1B3"/>
<protein>
    <submittedName>
        <fullName evidence="3">Polysaccharide lyase family 7 protein</fullName>
    </submittedName>
</protein>
<dbReference type="OrthoDB" id="1113844at2"/>
<sequence>MSTSIVSGQYSTNPLSDFSNGAVQQPQSAVLDELIAELEQMLSGMGSNSGSSGGGSGSSGGLGGLGGAGGTPAPASFTPGESTAPRTSVGTVTGTNGGSGPGKVNLGGFSDLQLPVGNGGHAQNIHGNMSEINNQYFKQNPNGSVTFTVPDGDTAKNPGSSYPRSELSENGSWHMGDGTATMSAKLSIDKAPNSKDIVIGQIHERQGTNGKPRPPLELHYRNGDIVASVMDNSNSASAGRHDIVIAKNVNPKDINYNISLGKSGQLNIEANGQSKSVQLSGSFGNADLYFKAGNYTQDSSAHNGGSAVTFSGLNITHT</sequence>
<dbReference type="Gene3D" id="2.60.120.200">
    <property type="match status" value="1"/>
</dbReference>
<dbReference type="EMBL" id="SWJE01000010">
    <property type="protein sequence ID" value="TKC86932.1"/>
    <property type="molecule type" value="Genomic_DNA"/>
</dbReference>
<feature type="region of interest" description="Disordered" evidence="1">
    <location>
        <begin position="153"/>
        <end position="174"/>
    </location>
</feature>
<gene>
    <name evidence="3" type="ORF">FAZ69_20125</name>
</gene>
<comment type="caution">
    <text evidence="3">The sequence shown here is derived from an EMBL/GenBank/DDBJ whole genome shotgun (WGS) entry which is preliminary data.</text>
</comment>
<evidence type="ECO:0000313" key="4">
    <source>
        <dbReference type="Proteomes" id="UP000305539"/>
    </source>
</evidence>
<evidence type="ECO:0000256" key="1">
    <source>
        <dbReference type="SAM" id="MobiDB-lite"/>
    </source>
</evidence>
<dbReference type="SUPFAM" id="SSF49899">
    <property type="entry name" value="Concanavalin A-like lectins/glucanases"/>
    <property type="match status" value="1"/>
</dbReference>
<dbReference type="InterPro" id="IPR014895">
    <property type="entry name" value="Alginate_lyase_2"/>
</dbReference>